<accession>A0ACC1PSW2</accession>
<gene>
    <name evidence="1" type="ORF">NUW54_g6232</name>
</gene>
<evidence type="ECO:0000313" key="1">
    <source>
        <dbReference type="EMBL" id="KAJ3001753.1"/>
    </source>
</evidence>
<organism evidence="1 2">
    <name type="scientific">Trametes sanguinea</name>
    <dbReference type="NCBI Taxonomy" id="158606"/>
    <lineage>
        <taxon>Eukaryota</taxon>
        <taxon>Fungi</taxon>
        <taxon>Dikarya</taxon>
        <taxon>Basidiomycota</taxon>
        <taxon>Agaricomycotina</taxon>
        <taxon>Agaricomycetes</taxon>
        <taxon>Polyporales</taxon>
        <taxon>Polyporaceae</taxon>
        <taxon>Trametes</taxon>
    </lineage>
</organism>
<keyword evidence="2" id="KW-1185">Reference proteome</keyword>
<comment type="caution">
    <text evidence="1">The sequence shown here is derived from an EMBL/GenBank/DDBJ whole genome shotgun (WGS) entry which is preliminary data.</text>
</comment>
<evidence type="ECO:0000313" key="2">
    <source>
        <dbReference type="Proteomes" id="UP001144978"/>
    </source>
</evidence>
<name>A0ACC1PSW2_9APHY</name>
<proteinExistence type="predicted"/>
<dbReference type="EMBL" id="JANSHE010001636">
    <property type="protein sequence ID" value="KAJ3001753.1"/>
    <property type="molecule type" value="Genomic_DNA"/>
</dbReference>
<protein>
    <submittedName>
        <fullName evidence="1">Uncharacterized protein</fullName>
    </submittedName>
</protein>
<reference evidence="1" key="1">
    <citation type="submission" date="2022-08" db="EMBL/GenBank/DDBJ databases">
        <title>Genome Sequence of Pycnoporus sanguineus.</title>
        <authorList>
            <person name="Buettner E."/>
        </authorList>
    </citation>
    <scope>NUCLEOTIDE SEQUENCE</scope>
    <source>
        <strain evidence="1">CG-C14</strain>
    </source>
</reference>
<sequence>MILTYLPRIASAQLQPPLGSILQLLVLGAIIGPCGAGSKPSSKLRWQTVTTSDARSGPLTLPPATLAAASRRISMMYANVIFGESQEDDEACVGDPAGGNEEPHPEGQTTLITWAPTTQGPDETSRSRTEVTFLRPSVTISYFRSQKETQESQETDSFNESNASSIAQFPAFHFSLHALTPLDTLISQAQAARARGVPKASLKVCVLAAVLEVDGPDTIRIRKGADAGKEVSLLKLILGDESGGICKLAAWREIAEDWAGLNPELSAPSVKKGDIVLLESASPYLPLMSVGPPTLSTHRRQSNRRPGILGSRTRKYNGDHPCQPLCIASIEKQDGDLLSHHALRSSGRAYSSRPPTRTQRCSGSQSRVCREMVRRRRGPGLINPPTASNSWARLCGLGRYVALSVDSTTSAGTGTVPGGQRTDMRMRARTSADSSRRSSTSERRALHISVPEHPAQHLEKVENIVFACAGAFAQPTTG</sequence>
<dbReference type="Proteomes" id="UP001144978">
    <property type="component" value="Unassembled WGS sequence"/>
</dbReference>